<evidence type="ECO:0000313" key="1">
    <source>
        <dbReference type="EMBL" id="JAD63653.1"/>
    </source>
</evidence>
<proteinExistence type="predicted"/>
<name>A0A0A9BND7_ARUDO</name>
<dbReference type="AlphaFoldDB" id="A0A0A9BND7"/>
<sequence length="17" mass="1930">MPTKSQPLSQEKPYAPK</sequence>
<reference evidence="1" key="2">
    <citation type="journal article" date="2015" name="Data Brief">
        <title>Shoot transcriptome of the giant reed, Arundo donax.</title>
        <authorList>
            <person name="Barrero R.A."/>
            <person name="Guerrero F.D."/>
            <person name="Moolhuijzen P."/>
            <person name="Goolsby J.A."/>
            <person name="Tidwell J."/>
            <person name="Bellgard S.E."/>
            <person name="Bellgard M.I."/>
        </authorList>
    </citation>
    <scope>NUCLEOTIDE SEQUENCE</scope>
    <source>
        <tissue evidence="1">Shoot tissue taken approximately 20 cm above the soil surface</tissue>
    </source>
</reference>
<reference evidence="1" key="1">
    <citation type="submission" date="2014-09" db="EMBL/GenBank/DDBJ databases">
        <authorList>
            <person name="Magalhaes I.L.F."/>
            <person name="Oliveira U."/>
            <person name="Santos F.R."/>
            <person name="Vidigal T.H.D.A."/>
            <person name="Brescovit A.D."/>
            <person name="Santos A.J."/>
        </authorList>
    </citation>
    <scope>NUCLEOTIDE SEQUENCE</scope>
    <source>
        <tissue evidence="1">Shoot tissue taken approximately 20 cm above the soil surface</tissue>
    </source>
</reference>
<accession>A0A0A9BND7</accession>
<organism evidence="1">
    <name type="scientific">Arundo donax</name>
    <name type="common">Giant reed</name>
    <name type="synonym">Donax arundinaceus</name>
    <dbReference type="NCBI Taxonomy" id="35708"/>
    <lineage>
        <taxon>Eukaryota</taxon>
        <taxon>Viridiplantae</taxon>
        <taxon>Streptophyta</taxon>
        <taxon>Embryophyta</taxon>
        <taxon>Tracheophyta</taxon>
        <taxon>Spermatophyta</taxon>
        <taxon>Magnoliopsida</taxon>
        <taxon>Liliopsida</taxon>
        <taxon>Poales</taxon>
        <taxon>Poaceae</taxon>
        <taxon>PACMAD clade</taxon>
        <taxon>Arundinoideae</taxon>
        <taxon>Arundineae</taxon>
        <taxon>Arundo</taxon>
    </lineage>
</organism>
<protein>
    <submittedName>
        <fullName evidence="1">Uncharacterized protein</fullName>
    </submittedName>
</protein>
<dbReference type="EMBL" id="GBRH01234242">
    <property type="protein sequence ID" value="JAD63653.1"/>
    <property type="molecule type" value="Transcribed_RNA"/>
</dbReference>